<evidence type="ECO:0000256" key="12">
    <source>
        <dbReference type="ARBA" id="ARBA00022857"/>
    </source>
</evidence>
<dbReference type="PIRSF" id="PIRSF000332">
    <property type="entry name" value="FMO"/>
    <property type="match status" value="1"/>
</dbReference>
<evidence type="ECO:0000256" key="25">
    <source>
        <dbReference type="ARBA" id="ARBA00047977"/>
    </source>
</evidence>
<dbReference type="GO" id="GO:0006629">
    <property type="term" value="P:lipid metabolic process"/>
    <property type="evidence" value="ECO:0007669"/>
    <property type="project" value="UniProtKB-KW"/>
</dbReference>
<comment type="function">
    <text evidence="18">Acts as a Baeyer-Villiger monooxygenase on a broad range of substrates. Catalyzes the insertion of an oxygen atom into a carbon-carbon bond adjacent to a carbonyl, which converts ketones to esters. Active on diverse carbonyl compounds, whereas soft nucleophiles are mostly non- or poorly reactive. In contrast with other forms of FMO it is non- or poorly active on 'classical' substrates such as drugs, pesticides, and dietary components containing soft nucleophilic heteroatoms. Able to oxidize drug molecules bearing a carbonyl group on an aliphatic chain, such as nabumetone and pentoxifylline. Also, in the absence of substrates, shows slow but yet significant NADPH oxidase activity. Acts as a positive modulator of cholesterol biosynthesis as well as glucose homeostasis, promoting metabolic aging via pleiotropic effects.</text>
</comment>
<keyword evidence="9 33" id="KW-0256">Endoplasmic reticulum</keyword>
<dbReference type="Gene3D" id="3.50.50.60">
    <property type="entry name" value="FAD/NAD(P)-binding domain"/>
    <property type="match status" value="1"/>
</dbReference>
<evidence type="ECO:0000256" key="20">
    <source>
        <dbReference type="ARBA" id="ARBA00047338"/>
    </source>
</evidence>
<dbReference type="GO" id="GO:0016174">
    <property type="term" value="F:NAD(P)H oxidase H2O2-forming activity"/>
    <property type="evidence" value="ECO:0007669"/>
    <property type="project" value="UniProtKB-EC"/>
</dbReference>
<keyword evidence="8 35" id="KW-0812">Transmembrane</keyword>
<evidence type="ECO:0000256" key="24">
    <source>
        <dbReference type="ARBA" id="ARBA00047864"/>
    </source>
</evidence>
<keyword evidence="11" id="KW-0492">Microsome</keyword>
<comment type="subcellular location">
    <subcellularLocation>
        <location evidence="2">Endoplasmic reticulum membrane</location>
        <topology evidence="2">Single-pass membrane protein</topology>
    </subcellularLocation>
    <subcellularLocation>
        <location evidence="3">Microsome membrane</location>
    </subcellularLocation>
</comment>
<evidence type="ECO:0000313" key="36">
    <source>
        <dbReference type="EMBL" id="OWF49923.1"/>
    </source>
</evidence>
<evidence type="ECO:0000256" key="9">
    <source>
        <dbReference type="ARBA" id="ARBA00022824"/>
    </source>
</evidence>
<dbReference type="Pfam" id="PF00743">
    <property type="entry name" value="FMO-like"/>
    <property type="match status" value="1"/>
</dbReference>
<evidence type="ECO:0000256" key="31">
    <source>
        <dbReference type="ARBA" id="ARBA00049443"/>
    </source>
</evidence>
<evidence type="ECO:0000256" key="19">
    <source>
        <dbReference type="ARBA" id="ARBA00045957"/>
    </source>
</evidence>
<comment type="cofactor">
    <cofactor evidence="1 33 34">
        <name>FAD</name>
        <dbReference type="ChEBI" id="CHEBI:57692"/>
    </cofactor>
</comment>
<comment type="function">
    <text evidence="19">Broad spectrum monooxygenase that catalyzes the oxygenation of a wide variety of nitrogen- and sulfur-containing compounds including xenobiotics. Catalyzes the S-oxygenation of hypotaurine to produce taurine, an organic osmolyte involved in cell volume regulation as well as a variety of cytoprotective and developmental processes. In vitro, catalyzes the N-oxygenation of trimethylamine (TMA) to produce trimethylamine N-oxide (TMAO) and could therefore participate to the detoxification of this compound that is generated by the action of gut microbiota from dietary precursors such as choline, choline containing compounds, betaine or L-carnitine.</text>
</comment>
<evidence type="ECO:0000256" key="35">
    <source>
        <dbReference type="SAM" id="Phobius"/>
    </source>
</evidence>
<evidence type="ECO:0000256" key="26">
    <source>
        <dbReference type="ARBA" id="ARBA00048041"/>
    </source>
</evidence>
<dbReference type="PRINTS" id="PR01125">
    <property type="entry name" value="FMOXYGENASE5"/>
</dbReference>
<keyword evidence="5" id="KW-0488">Methylation</keyword>
<keyword evidence="13 35" id="KW-1133">Transmembrane helix</keyword>
<feature type="transmembrane region" description="Helical" evidence="35">
    <location>
        <begin position="515"/>
        <end position="533"/>
    </location>
</feature>
<sequence>MKEVAIIGAGASGLTAIKCCLDEGLVPTCFERTGDIGGLWNYTDDVKDGQACVMKSTVINTSKEVMCYSDFPIPEEFPMYMHNKYVKQYFQMYITHFKLDKYIQFNTEVLSIKPAKDFNTSGQWLISTRDKSKKEITKTFDAVLVCTGHHASANKPDFPGLSEFKGSVIHSHDYKRPGKYEDKRVVVIGIGNSGGDAAVELSNVASQVFLSTRRGSWVLNRIGPNGLPIDMAFASRLLTFLRTNVIPVGMMESMARSQLNKRFDHAAYSLQPKHDVFAQHPTVNDSLPNRIASGSIKVKTDIKCFTATGVEFTDGTKEENIDVVILATGYIFGFPFIDKSVIDVQDNRIELFKYMFPPNLKKPTICVVGCVQPIGSLMPISELQCRLAARVFKGDVTLPSSDEMWADIRQKEEEMRHVYVKSKRHTIQVHWIPYMDELATLNGCKPNLGVMLLKDTKLAMKCFFGPCTPYQYRLEGPVKWSGARDAILTQMDRTLNSLKTRPLGFESKKSGGGKLYVFLFIFFVLLAILYKLLL</sequence>
<dbReference type="InterPro" id="IPR000960">
    <property type="entry name" value="Flavin_mOase"/>
</dbReference>
<keyword evidence="10 33" id="KW-0274">FAD</keyword>
<evidence type="ECO:0000256" key="7">
    <source>
        <dbReference type="ARBA" id="ARBA00022630"/>
    </source>
</evidence>
<evidence type="ECO:0000256" key="13">
    <source>
        <dbReference type="ARBA" id="ARBA00022989"/>
    </source>
</evidence>
<dbReference type="InterPro" id="IPR002257">
    <property type="entry name" value="Flavin_mOase_5"/>
</dbReference>
<evidence type="ECO:0000256" key="16">
    <source>
        <dbReference type="ARBA" id="ARBA00023098"/>
    </source>
</evidence>
<comment type="catalytic activity">
    <reaction evidence="30">
        <text>heptan-4-one + NADPH + O2 + H(+) = propyl butanoate + NADP(+) + H2O</text>
        <dbReference type="Rhea" id="RHEA:54852"/>
        <dbReference type="ChEBI" id="CHEBI:15377"/>
        <dbReference type="ChEBI" id="CHEBI:15378"/>
        <dbReference type="ChEBI" id="CHEBI:15379"/>
        <dbReference type="ChEBI" id="CHEBI:57783"/>
        <dbReference type="ChEBI" id="CHEBI:58349"/>
        <dbReference type="ChEBI" id="CHEBI:89484"/>
        <dbReference type="ChEBI" id="CHEBI:89719"/>
    </reaction>
    <physiologicalReaction direction="left-to-right" evidence="30">
        <dbReference type="Rhea" id="RHEA:54853"/>
    </physiologicalReaction>
</comment>
<keyword evidence="12 33" id="KW-0521">NADP</keyword>
<comment type="catalytic activity">
    <reaction evidence="32">
        <text>octan-3-one + NADPH + O2 + H(+) = pentyl propanoate + NADP(+) + H2O</text>
        <dbReference type="Rhea" id="RHEA:54840"/>
        <dbReference type="ChEBI" id="CHEBI:15377"/>
        <dbReference type="ChEBI" id="CHEBI:15378"/>
        <dbReference type="ChEBI" id="CHEBI:15379"/>
        <dbReference type="ChEBI" id="CHEBI:57783"/>
        <dbReference type="ChEBI" id="CHEBI:58349"/>
        <dbReference type="ChEBI" id="CHEBI:80946"/>
        <dbReference type="ChEBI" id="CHEBI:87373"/>
    </reaction>
    <physiologicalReaction direction="left-to-right" evidence="32">
        <dbReference type="Rhea" id="RHEA:54841"/>
    </physiologicalReaction>
</comment>
<comment type="catalytic activity">
    <reaction evidence="22">
        <text>heptan-2-one + NADPH + O2 + H(+) = pentyl acetate + NADP(+) + H2O</text>
        <dbReference type="Rhea" id="RHEA:54836"/>
        <dbReference type="ChEBI" id="CHEBI:5672"/>
        <dbReference type="ChEBI" id="CHEBI:15377"/>
        <dbReference type="ChEBI" id="CHEBI:15378"/>
        <dbReference type="ChEBI" id="CHEBI:15379"/>
        <dbReference type="ChEBI" id="CHEBI:57783"/>
        <dbReference type="ChEBI" id="CHEBI:58349"/>
        <dbReference type="ChEBI" id="CHEBI:87362"/>
    </reaction>
    <physiologicalReaction direction="left-to-right" evidence="22">
        <dbReference type="Rhea" id="RHEA:54837"/>
    </physiologicalReaction>
</comment>
<evidence type="ECO:0000256" key="28">
    <source>
        <dbReference type="ARBA" id="ARBA00048459"/>
    </source>
</evidence>
<comment type="similarity">
    <text evidence="4 33 34">Belongs to the FMO family.</text>
</comment>
<evidence type="ECO:0000256" key="3">
    <source>
        <dbReference type="ARBA" id="ARBA00004524"/>
    </source>
</evidence>
<dbReference type="EMBL" id="NEDP02002897">
    <property type="protein sequence ID" value="OWF49923.1"/>
    <property type="molecule type" value="Genomic_DNA"/>
</dbReference>
<evidence type="ECO:0000256" key="4">
    <source>
        <dbReference type="ARBA" id="ARBA00009183"/>
    </source>
</evidence>
<dbReference type="InterPro" id="IPR036188">
    <property type="entry name" value="FAD/NAD-bd_sf"/>
</dbReference>
<evidence type="ECO:0000256" key="34">
    <source>
        <dbReference type="RuleBase" id="RU361177"/>
    </source>
</evidence>
<evidence type="ECO:0000256" key="27">
    <source>
        <dbReference type="ARBA" id="ARBA00048088"/>
    </source>
</evidence>
<dbReference type="Proteomes" id="UP000242188">
    <property type="component" value="Unassembled WGS sequence"/>
</dbReference>
<dbReference type="GO" id="GO:0050660">
    <property type="term" value="F:flavin adenine dinucleotide binding"/>
    <property type="evidence" value="ECO:0007669"/>
    <property type="project" value="InterPro"/>
</dbReference>
<dbReference type="PRINTS" id="PR00370">
    <property type="entry name" value="FMOXYGENASE"/>
</dbReference>
<organism evidence="36 37">
    <name type="scientific">Mizuhopecten yessoensis</name>
    <name type="common">Japanese scallop</name>
    <name type="synonym">Patinopecten yessoensis</name>
    <dbReference type="NCBI Taxonomy" id="6573"/>
    <lineage>
        <taxon>Eukaryota</taxon>
        <taxon>Metazoa</taxon>
        <taxon>Spiralia</taxon>
        <taxon>Lophotrochozoa</taxon>
        <taxon>Mollusca</taxon>
        <taxon>Bivalvia</taxon>
        <taxon>Autobranchia</taxon>
        <taxon>Pteriomorphia</taxon>
        <taxon>Pectinida</taxon>
        <taxon>Pectinoidea</taxon>
        <taxon>Pectinidae</taxon>
        <taxon>Mizuhopecten</taxon>
    </lineage>
</organism>
<evidence type="ECO:0000256" key="14">
    <source>
        <dbReference type="ARBA" id="ARBA00023002"/>
    </source>
</evidence>
<evidence type="ECO:0000256" key="29">
    <source>
        <dbReference type="ARBA" id="ARBA00048989"/>
    </source>
</evidence>
<keyword evidence="6" id="KW-0597">Phosphoprotein</keyword>
<keyword evidence="37" id="KW-1185">Reference proteome</keyword>
<evidence type="ECO:0000256" key="8">
    <source>
        <dbReference type="ARBA" id="ARBA00022692"/>
    </source>
</evidence>
<dbReference type="GO" id="GO:0047822">
    <property type="term" value="F:hypotaurine monooxygenase activity"/>
    <property type="evidence" value="ECO:0007669"/>
    <property type="project" value="RHEA"/>
</dbReference>
<comment type="catalytic activity">
    <reaction evidence="20">
        <text>hypotaurine + NADH + O2 + H(+) = taurine + NAD(+) + H2O</text>
        <dbReference type="Rhea" id="RHEA:74111"/>
        <dbReference type="ChEBI" id="CHEBI:15377"/>
        <dbReference type="ChEBI" id="CHEBI:15378"/>
        <dbReference type="ChEBI" id="CHEBI:15379"/>
        <dbReference type="ChEBI" id="CHEBI:57540"/>
        <dbReference type="ChEBI" id="CHEBI:57853"/>
        <dbReference type="ChEBI" id="CHEBI:57945"/>
        <dbReference type="ChEBI" id="CHEBI:507393"/>
        <dbReference type="EC" id="1.14.13.8"/>
    </reaction>
    <physiologicalReaction direction="left-to-right" evidence="20">
        <dbReference type="Rhea" id="RHEA:74112"/>
    </physiologicalReaction>
</comment>
<reference evidence="36 37" key="1">
    <citation type="journal article" date="2017" name="Nat. Ecol. Evol.">
        <title>Scallop genome provides insights into evolution of bilaterian karyotype and development.</title>
        <authorList>
            <person name="Wang S."/>
            <person name="Zhang J."/>
            <person name="Jiao W."/>
            <person name="Li J."/>
            <person name="Xun X."/>
            <person name="Sun Y."/>
            <person name="Guo X."/>
            <person name="Huan P."/>
            <person name="Dong B."/>
            <person name="Zhang L."/>
            <person name="Hu X."/>
            <person name="Sun X."/>
            <person name="Wang J."/>
            <person name="Zhao C."/>
            <person name="Wang Y."/>
            <person name="Wang D."/>
            <person name="Huang X."/>
            <person name="Wang R."/>
            <person name="Lv J."/>
            <person name="Li Y."/>
            <person name="Zhang Z."/>
            <person name="Liu B."/>
            <person name="Lu W."/>
            <person name="Hui Y."/>
            <person name="Liang J."/>
            <person name="Zhou Z."/>
            <person name="Hou R."/>
            <person name="Li X."/>
            <person name="Liu Y."/>
            <person name="Li H."/>
            <person name="Ning X."/>
            <person name="Lin Y."/>
            <person name="Zhao L."/>
            <person name="Xing Q."/>
            <person name="Dou J."/>
            <person name="Li Y."/>
            <person name="Mao J."/>
            <person name="Guo H."/>
            <person name="Dou H."/>
            <person name="Li T."/>
            <person name="Mu C."/>
            <person name="Jiang W."/>
            <person name="Fu Q."/>
            <person name="Fu X."/>
            <person name="Miao Y."/>
            <person name="Liu J."/>
            <person name="Yu Q."/>
            <person name="Li R."/>
            <person name="Liao H."/>
            <person name="Li X."/>
            <person name="Kong Y."/>
            <person name="Jiang Z."/>
            <person name="Chourrout D."/>
            <person name="Li R."/>
            <person name="Bao Z."/>
        </authorList>
    </citation>
    <scope>NUCLEOTIDE SEQUENCE [LARGE SCALE GENOMIC DNA]</scope>
    <source>
        <strain evidence="36 37">PY_sf001</strain>
    </source>
</reference>
<evidence type="ECO:0000256" key="1">
    <source>
        <dbReference type="ARBA" id="ARBA00001974"/>
    </source>
</evidence>
<evidence type="ECO:0000256" key="21">
    <source>
        <dbReference type="ARBA" id="ARBA00047426"/>
    </source>
</evidence>
<gene>
    <name evidence="36" type="ORF">KP79_PYT04013</name>
</gene>
<keyword evidence="17 33" id="KW-0472">Membrane</keyword>
<comment type="catalytic activity">
    <reaction evidence="26">
        <text>hypotaurine + NADPH + O2 + H(+) = taurine + NADP(+) + H2O</text>
        <dbReference type="Rhea" id="RHEA:69819"/>
        <dbReference type="ChEBI" id="CHEBI:15377"/>
        <dbReference type="ChEBI" id="CHEBI:15378"/>
        <dbReference type="ChEBI" id="CHEBI:15379"/>
        <dbReference type="ChEBI" id="CHEBI:57783"/>
        <dbReference type="ChEBI" id="CHEBI:57853"/>
        <dbReference type="ChEBI" id="CHEBI:58349"/>
        <dbReference type="ChEBI" id="CHEBI:507393"/>
        <dbReference type="EC" id="1.14.13.8"/>
    </reaction>
    <physiologicalReaction direction="left-to-right" evidence="26">
        <dbReference type="Rhea" id="RHEA:69820"/>
    </physiologicalReaction>
</comment>
<evidence type="ECO:0000256" key="5">
    <source>
        <dbReference type="ARBA" id="ARBA00022481"/>
    </source>
</evidence>
<comment type="catalytic activity">
    <reaction evidence="21">
        <text>hexan-3-one + NADPH + O2 + H(+) = propyl propanoate + NADP(+) + H2O</text>
        <dbReference type="Rhea" id="RHEA:54848"/>
        <dbReference type="ChEBI" id="CHEBI:15377"/>
        <dbReference type="ChEBI" id="CHEBI:15378"/>
        <dbReference type="ChEBI" id="CHEBI:15379"/>
        <dbReference type="ChEBI" id="CHEBI:57783"/>
        <dbReference type="ChEBI" id="CHEBI:58349"/>
        <dbReference type="ChEBI" id="CHEBI:89828"/>
        <dbReference type="ChEBI" id="CHEBI:89891"/>
    </reaction>
    <physiologicalReaction direction="left-to-right" evidence="21">
        <dbReference type="Rhea" id="RHEA:54849"/>
    </physiologicalReaction>
</comment>
<dbReference type="GO" id="GO:0034899">
    <property type="term" value="F:trimethylamine monooxygenase activity"/>
    <property type="evidence" value="ECO:0007669"/>
    <property type="project" value="UniProtKB-EC"/>
</dbReference>
<evidence type="ECO:0000256" key="6">
    <source>
        <dbReference type="ARBA" id="ARBA00022553"/>
    </source>
</evidence>
<evidence type="ECO:0000256" key="30">
    <source>
        <dbReference type="ARBA" id="ARBA00048990"/>
    </source>
</evidence>
<comment type="caution">
    <text evidence="36">The sequence shown here is derived from an EMBL/GenBank/DDBJ whole genome shotgun (WGS) entry which is preliminary data.</text>
</comment>
<comment type="catalytic activity">
    <reaction evidence="23">
        <text>sulcatone + NADPH + O2 + H(+) = 4-methylpent-3-en-1-yl acetate + NADP(+) + H2O</text>
        <dbReference type="Rhea" id="RHEA:54864"/>
        <dbReference type="ChEBI" id="CHEBI:15377"/>
        <dbReference type="ChEBI" id="CHEBI:15378"/>
        <dbReference type="ChEBI" id="CHEBI:15379"/>
        <dbReference type="ChEBI" id="CHEBI:16310"/>
        <dbReference type="ChEBI" id="CHEBI:57783"/>
        <dbReference type="ChEBI" id="CHEBI:58349"/>
        <dbReference type="ChEBI" id="CHEBI:138373"/>
    </reaction>
    <physiologicalReaction direction="left-to-right" evidence="23">
        <dbReference type="Rhea" id="RHEA:54865"/>
    </physiologicalReaction>
</comment>
<dbReference type="GO" id="GO:0004499">
    <property type="term" value="F:N,N-dimethylaniline monooxygenase activity"/>
    <property type="evidence" value="ECO:0007669"/>
    <property type="project" value="UniProtKB-UniRule"/>
</dbReference>
<dbReference type="EC" id="1.-.-.-" evidence="34"/>
<keyword evidence="16" id="KW-0443">Lipid metabolism</keyword>
<dbReference type="GO" id="GO:0005789">
    <property type="term" value="C:endoplasmic reticulum membrane"/>
    <property type="evidence" value="ECO:0007669"/>
    <property type="project" value="UniProtKB-SubCell"/>
</dbReference>
<evidence type="ECO:0000256" key="18">
    <source>
        <dbReference type="ARBA" id="ARBA00045722"/>
    </source>
</evidence>
<comment type="catalytic activity">
    <reaction evidence="27">
        <text>trimethylamine + NADPH + O2 = trimethylamine N-oxide + NADP(+) + H2O</text>
        <dbReference type="Rhea" id="RHEA:31979"/>
        <dbReference type="ChEBI" id="CHEBI:15377"/>
        <dbReference type="ChEBI" id="CHEBI:15379"/>
        <dbReference type="ChEBI" id="CHEBI:15724"/>
        <dbReference type="ChEBI" id="CHEBI:57783"/>
        <dbReference type="ChEBI" id="CHEBI:58349"/>
        <dbReference type="ChEBI" id="CHEBI:58389"/>
        <dbReference type="EC" id="1.14.13.148"/>
    </reaction>
    <physiologicalReaction direction="left-to-right" evidence="27">
        <dbReference type="Rhea" id="RHEA:31980"/>
    </physiologicalReaction>
</comment>
<evidence type="ECO:0000256" key="23">
    <source>
        <dbReference type="ARBA" id="ARBA00047855"/>
    </source>
</evidence>
<keyword evidence="14 33" id="KW-0560">Oxidoreductase</keyword>
<dbReference type="PANTHER" id="PTHR23023">
    <property type="entry name" value="DIMETHYLANILINE MONOOXYGENASE"/>
    <property type="match status" value="1"/>
</dbReference>
<evidence type="ECO:0000256" key="17">
    <source>
        <dbReference type="ARBA" id="ARBA00023136"/>
    </source>
</evidence>
<comment type="catalytic activity">
    <reaction evidence="28">
        <text>octan-3-one + NADPH + O2 + H(+) = ethyl hexanoate + NADP(+) + H2O</text>
        <dbReference type="Rhea" id="RHEA:54856"/>
        <dbReference type="ChEBI" id="CHEBI:15377"/>
        <dbReference type="ChEBI" id="CHEBI:15378"/>
        <dbReference type="ChEBI" id="CHEBI:15379"/>
        <dbReference type="ChEBI" id="CHEBI:57783"/>
        <dbReference type="ChEBI" id="CHEBI:58349"/>
        <dbReference type="ChEBI" id="CHEBI:80946"/>
        <dbReference type="ChEBI" id="CHEBI:86055"/>
    </reaction>
    <physiologicalReaction direction="left-to-right" evidence="28">
        <dbReference type="Rhea" id="RHEA:54857"/>
    </physiologicalReaction>
</comment>
<evidence type="ECO:0000256" key="22">
    <source>
        <dbReference type="ARBA" id="ARBA00047574"/>
    </source>
</evidence>
<protein>
    <recommendedName>
        <fullName evidence="34">Flavin-containing monooxygenase</fullName>
        <ecNumber evidence="34">1.-.-.-</ecNumber>
    </recommendedName>
</protein>
<evidence type="ECO:0000256" key="10">
    <source>
        <dbReference type="ARBA" id="ARBA00022827"/>
    </source>
</evidence>
<name>A0A210QMH0_MIZYE</name>
<keyword evidence="7 33" id="KW-0285">Flavoprotein</keyword>
<comment type="catalytic activity">
    <reaction evidence="25">
        <text>hexan-3-one + NADPH + O2 + H(+) = ethyl butanoate + NADP(+) + H2O</text>
        <dbReference type="Rhea" id="RHEA:54844"/>
        <dbReference type="ChEBI" id="CHEBI:15377"/>
        <dbReference type="ChEBI" id="CHEBI:15378"/>
        <dbReference type="ChEBI" id="CHEBI:15379"/>
        <dbReference type="ChEBI" id="CHEBI:57783"/>
        <dbReference type="ChEBI" id="CHEBI:58349"/>
        <dbReference type="ChEBI" id="CHEBI:88764"/>
        <dbReference type="ChEBI" id="CHEBI:89891"/>
    </reaction>
    <physiologicalReaction direction="left-to-right" evidence="25">
        <dbReference type="Rhea" id="RHEA:54845"/>
    </physiologicalReaction>
</comment>
<comment type="catalytic activity">
    <reaction evidence="29">
        <text>(2E)-geranial + NADPH + O2 + H(+) = (1E)-2,6-dimethylhepta-1,5-dien-1-yl formate + NADP(+) + H2O</text>
        <dbReference type="Rhea" id="RHEA:54860"/>
        <dbReference type="ChEBI" id="CHEBI:15377"/>
        <dbReference type="ChEBI" id="CHEBI:15378"/>
        <dbReference type="ChEBI" id="CHEBI:15379"/>
        <dbReference type="ChEBI" id="CHEBI:16980"/>
        <dbReference type="ChEBI" id="CHEBI:57783"/>
        <dbReference type="ChEBI" id="CHEBI:58349"/>
        <dbReference type="ChEBI" id="CHEBI:138375"/>
    </reaction>
    <physiologicalReaction direction="left-to-right" evidence="29">
        <dbReference type="Rhea" id="RHEA:54861"/>
    </physiologicalReaction>
</comment>
<dbReference type="GO" id="GO:0050661">
    <property type="term" value="F:NADP binding"/>
    <property type="evidence" value="ECO:0007669"/>
    <property type="project" value="InterPro"/>
</dbReference>
<dbReference type="OrthoDB" id="66881at2759"/>
<comment type="catalytic activity">
    <reaction evidence="31">
        <text>N,N-dimethylaniline + NADPH + O2 + H(+) = N,N-dimethylaniline N-oxide + NADP(+) + H2O</text>
        <dbReference type="Rhea" id="RHEA:24468"/>
        <dbReference type="ChEBI" id="CHEBI:15377"/>
        <dbReference type="ChEBI" id="CHEBI:15378"/>
        <dbReference type="ChEBI" id="CHEBI:15379"/>
        <dbReference type="ChEBI" id="CHEBI:16269"/>
        <dbReference type="ChEBI" id="CHEBI:17735"/>
        <dbReference type="ChEBI" id="CHEBI:57783"/>
        <dbReference type="ChEBI" id="CHEBI:58349"/>
        <dbReference type="EC" id="1.14.13.8"/>
    </reaction>
    <physiologicalReaction direction="left-to-right" evidence="31">
        <dbReference type="Rhea" id="RHEA:24469"/>
    </physiologicalReaction>
</comment>
<evidence type="ECO:0000313" key="37">
    <source>
        <dbReference type="Proteomes" id="UP000242188"/>
    </source>
</evidence>
<evidence type="ECO:0000256" key="2">
    <source>
        <dbReference type="ARBA" id="ARBA00004389"/>
    </source>
</evidence>
<proteinExistence type="inferred from homology"/>
<keyword evidence="15 33" id="KW-0503">Monooxygenase</keyword>
<comment type="catalytic activity">
    <reaction evidence="24">
        <text>NADPH + O2 + H(+) = H2O2 + NADP(+)</text>
        <dbReference type="Rhea" id="RHEA:11260"/>
        <dbReference type="ChEBI" id="CHEBI:15378"/>
        <dbReference type="ChEBI" id="CHEBI:15379"/>
        <dbReference type="ChEBI" id="CHEBI:16240"/>
        <dbReference type="ChEBI" id="CHEBI:57783"/>
        <dbReference type="ChEBI" id="CHEBI:58349"/>
        <dbReference type="EC" id="1.6.3.1"/>
    </reaction>
    <physiologicalReaction direction="left-to-right" evidence="24">
        <dbReference type="Rhea" id="RHEA:11261"/>
    </physiologicalReaction>
</comment>
<dbReference type="AlphaFoldDB" id="A0A210QMH0"/>
<evidence type="ECO:0000256" key="15">
    <source>
        <dbReference type="ARBA" id="ARBA00023033"/>
    </source>
</evidence>
<dbReference type="InterPro" id="IPR050346">
    <property type="entry name" value="FMO-like"/>
</dbReference>
<accession>A0A210QMH0</accession>
<evidence type="ECO:0000256" key="32">
    <source>
        <dbReference type="ARBA" id="ARBA00049475"/>
    </source>
</evidence>
<dbReference type="FunFam" id="3.50.50.60:FF:000159">
    <property type="entry name" value="Dimethylaniline monooxygenase [N-oxide-forming]"/>
    <property type="match status" value="1"/>
</dbReference>
<dbReference type="InterPro" id="IPR020946">
    <property type="entry name" value="Flavin_mOase-like"/>
</dbReference>
<evidence type="ECO:0000256" key="11">
    <source>
        <dbReference type="ARBA" id="ARBA00022848"/>
    </source>
</evidence>
<evidence type="ECO:0000256" key="33">
    <source>
        <dbReference type="PIRNR" id="PIRNR000332"/>
    </source>
</evidence>
<dbReference type="SUPFAM" id="SSF51905">
    <property type="entry name" value="FAD/NAD(P)-binding domain"/>
    <property type="match status" value="2"/>
</dbReference>